<reference evidence="3" key="1">
    <citation type="journal article" date="2019" name="Int. J. Syst. Evol. Microbiol.">
        <title>The Global Catalogue of Microorganisms (GCM) 10K type strain sequencing project: providing services to taxonomists for standard genome sequencing and annotation.</title>
        <authorList>
            <consortium name="The Broad Institute Genomics Platform"/>
            <consortium name="The Broad Institute Genome Sequencing Center for Infectious Disease"/>
            <person name="Wu L."/>
            <person name="Ma J."/>
        </authorList>
    </citation>
    <scope>NUCLEOTIDE SEQUENCE [LARGE SCALE GENOMIC DNA]</scope>
    <source>
        <strain evidence="3">JCM 12389</strain>
    </source>
</reference>
<name>A0ABP3L1T0_9BACI</name>
<dbReference type="EMBL" id="BAAADO010000003">
    <property type="protein sequence ID" value="GAA0488974.1"/>
    <property type="molecule type" value="Genomic_DNA"/>
</dbReference>
<sequence length="95" mass="10692">MKAEDIVEAWKTKMKCHAGLKKAQALIELFKQSVGTHLALDAYKLHLEQLLAEFELATAQLERVEMEVTKALDEITFAREMLAMKGISKITLAAF</sequence>
<organism evidence="2 3">
    <name type="scientific">Salinibacillus aidingensis</name>
    <dbReference type="NCBI Taxonomy" id="237684"/>
    <lineage>
        <taxon>Bacteria</taxon>
        <taxon>Bacillati</taxon>
        <taxon>Bacillota</taxon>
        <taxon>Bacilli</taxon>
        <taxon>Bacillales</taxon>
        <taxon>Bacillaceae</taxon>
        <taxon>Salinibacillus</taxon>
    </lineage>
</organism>
<protein>
    <submittedName>
        <fullName evidence="2">Uncharacterized protein</fullName>
    </submittedName>
</protein>
<evidence type="ECO:0000256" key="1">
    <source>
        <dbReference type="SAM" id="Coils"/>
    </source>
</evidence>
<comment type="caution">
    <text evidence="2">The sequence shown here is derived from an EMBL/GenBank/DDBJ whole genome shotgun (WGS) entry which is preliminary data.</text>
</comment>
<dbReference type="Proteomes" id="UP001500880">
    <property type="component" value="Unassembled WGS sequence"/>
</dbReference>
<proteinExistence type="predicted"/>
<evidence type="ECO:0000313" key="3">
    <source>
        <dbReference type="Proteomes" id="UP001500880"/>
    </source>
</evidence>
<accession>A0ABP3L1T0</accession>
<keyword evidence="3" id="KW-1185">Reference proteome</keyword>
<feature type="coiled-coil region" evidence="1">
    <location>
        <begin position="40"/>
        <end position="81"/>
    </location>
</feature>
<gene>
    <name evidence="2" type="ORF">GCM10008986_13420</name>
</gene>
<evidence type="ECO:0000313" key="2">
    <source>
        <dbReference type="EMBL" id="GAA0488974.1"/>
    </source>
</evidence>
<keyword evidence="1" id="KW-0175">Coiled coil</keyword>